<proteinExistence type="predicted"/>
<dbReference type="GO" id="GO:0015074">
    <property type="term" value="P:DNA integration"/>
    <property type="evidence" value="ECO:0007669"/>
    <property type="project" value="InterPro"/>
</dbReference>
<dbReference type="AlphaFoldDB" id="A0A0R3DBM3"/>
<dbReference type="GO" id="GO:0003677">
    <property type="term" value="F:DNA binding"/>
    <property type="evidence" value="ECO:0007669"/>
    <property type="project" value="InterPro"/>
</dbReference>
<dbReference type="RefSeq" id="WP_057751561.1">
    <property type="nucleotide sequence ID" value="NZ_LJYG01000097.1"/>
</dbReference>
<dbReference type="GO" id="GO:0006310">
    <property type="term" value="P:DNA recombination"/>
    <property type="evidence" value="ECO:0007669"/>
    <property type="project" value="UniProtKB-KW"/>
</dbReference>
<sequence>MIGEEVLTGKRVGGKIVPMDKEGWAAKFKTYAIQAGINQAKKNCHGVRKARAEDAAYSGMTESQMMACFGWTDPKMAAHYIAQANRALLAQSGMAKLFQQDQKANIGRRPPENERVTILSNKLKFA</sequence>
<organism evidence="2 3">
    <name type="scientific">Bradyrhizobium manausense</name>
    <dbReference type="NCBI Taxonomy" id="989370"/>
    <lineage>
        <taxon>Bacteria</taxon>
        <taxon>Pseudomonadati</taxon>
        <taxon>Pseudomonadota</taxon>
        <taxon>Alphaproteobacteria</taxon>
        <taxon>Hyphomicrobiales</taxon>
        <taxon>Nitrobacteraceae</taxon>
        <taxon>Bradyrhizobium</taxon>
    </lineage>
</organism>
<dbReference type="Proteomes" id="UP000051936">
    <property type="component" value="Unassembled WGS sequence"/>
</dbReference>
<accession>A0A0R3DBM3</accession>
<dbReference type="EMBL" id="LJYG01000097">
    <property type="protein sequence ID" value="KRQ07512.1"/>
    <property type="molecule type" value="Genomic_DNA"/>
</dbReference>
<keyword evidence="3" id="KW-1185">Reference proteome</keyword>
<reference evidence="2 3" key="1">
    <citation type="submission" date="2015-09" db="EMBL/GenBank/DDBJ databases">
        <title>Draft Genome Sequence of Bradyrhizobium manausense Strain BR 3351T, a Novel Symbiotic Nitrogen-Fixing Alphaproteobacterium Isolated from Brazilian Amazon Rain Forest.</title>
        <authorList>
            <person name="De Araujo J.L."/>
            <person name="Zilli J.E."/>
        </authorList>
    </citation>
    <scope>NUCLEOTIDE SEQUENCE [LARGE SCALE GENOMIC DNA]</scope>
    <source>
        <strain evidence="2 3">BR3351</strain>
    </source>
</reference>
<dbReference type="InterPro" id="IPR011010">
    <property type="entry name" value="DNA_brk_join_enz"/>
</dbReference>
<protein>
    <recommendedName>
        <fullName evidence="4">Tyr recombinase domain-containing protein</fullName>
    </recommendedName>
</protein>
<dbReference type="Gene3D" id="1.10.443.10">
    <property type="entry name" value="Intergrase catalytic core"/>
    <property type="match status" value="1"/>
</dbReference>
<evidence type="ECO:0000313" key="3">
    <source>
        <dbReference type="Proteomes" id="UP000051936"/>
    </source>
</evidence>
<keyword evidence="1" id="KW-0233">DNA recombination</keyword>
<dbReference type="OrthoDB" id="7873969at2"/>
<comment type="caution">
    <text evidence="2">The sequence shown here is derived from an EMBL/GenBank/DDBJ whole genome shotgun (WGS) entry which is preliminary data.</text>
</comment>
<dbReference type="STRING" id="989370.AOQ71_23350"/>
<name>A0A0R3DBM3_9BRAD</name>
<evidence type="ECO:0000256" key="1">
    <source>
        <dbReference type="ARBA" id="ARBA00023172"/>
    </source>
</evidence>
<evidence type="ECO:0000313" key="2">
    <source>
        <dbReference type="EMBL" id="KRQ07512.1"/>
    </source>
</evidence>
<evidence type="ECO:0008006" key="4">
    <source>
        <dbReference type="Google" id="ProtNLM"/>
    </source>
</evidence>
<gene>
    <name evidence="2" type="ORF">AOQ71_23350</name>
</gene>
<dbReference type="SUPFAM" id="SSF56349">
    <property type="entry name" value="DNA breaking-rejoining enzymes"/>
    <property type="match status" value="1"/>
</dbReference>
<dbReference type="InterPro" id="IPR013762">
    <property type="entry name" value="Integrase-like_cat_sf"/>
</dbReference>